<proteinExistence type="inferred from homology"/>
<evidence type="ECO:0000256" key="3">
    <source>
        <dbReference type="ARBA" id="ARBA00022679"/>
    </source>
</evidence>
<evidence type="ECO:0000256" key="5">
    <source>
        <dbReference type="ARBA" id="ARBA00022968"/>
    </source>
</evidence>
<dbReference type="Proteomes" id="UP000494165">
    <property type="component" value="Unassembled WGS sequence"/>
</dbReference>
<keyword evidence="6" id="KW-1133">Transmembrane helix</keyword>
<organism evidence="10 11">
    <name type="scientific">Cloeon dipterum</name>
    <dbReference type="NCBI Taxonomy" id="197152"/>
    <lineage>
        <taxon>Eukaryota</taxon>
        <taxon>Metazoa</taxon>
        <taxon>Ecdysozoa</taxon>
        <taxon>Arthropoda</taxon>
        <taxon>Hexapoda</taxon>
        <taxon>Insecta</taxon>
        <taxon>Pterygota</taxon>
        <taxon>Palaeoptera</taxon>
        <taxon>Ephemeroptera</taxon>
        <taxon>Pisciforma</taxon>
        <taxon>Baetidae</taxon>
        <taxon>Cloeon</taxon>
    </lineage>
</organism>
<keyword evidence="11" id="KW-1185">Reference proteome</keyword>
<evidence type="ECO:0000256" key="8">
    <source>
        <dbReference type="ARBA" id="ARBA00023136"/>
    </source>
</evidence>
<keyword evidence="8" id="KW-0472">Membrane</keyword>
<evidence type="ECO:0000313" key="11">
    <source>
        <dbReference type="Proteomes" id="UP000494165"/>
    </source>
</evidence>
<keyword evidence="4" id="KW-0812">Transmembrane</keyword>
<keyword evidence="3" id="KW-0808">Transferase</keyword>
<name>A0A8S1DZF7_9INSE</name>
<evidence type="ECO:0000313" key="10">
    <source>
        <dbReference type="EMBL" id="CAB3385405.1"/>
    </source>
</evidence>
<comment type="similarity">
    <text evidence="2">Belongs to the galactose-3-O-sulfotransferase family.</text>
</comment>
<evidence type="ECO:0000256" key="9">
    <source>
        <dbReference type="ARBA" id="ARBA00023180"/>
    </source>
</evidence>
<comment type="subcellular location">
    <subcellularLocation>
        <location evidence="1">Golgi apparatus membrane</location>
        <topology evidence="1">Single-pass type II membrane protein</topology>
    </subcellularLocation>
</comment>
<dbReference type="GO" id="GO:0009247">
    <property type="term" value="P:glycolipid biosynthetic process"/>
    <property type="evidence" value="ECO:0007669"/>
    <property type="project" value="InterPro"/>
</dbReference>
<dbReference type="OrthoDB" id="514299at2759"/>
<accession>A0A8S1DZF7</accession>
<sequence>MHIKRKQLYVLTLSFFALVSLVYINAKDRLKTLLHDESTLRERALLQLNWSSNCVPSDHIFFLKTHKCASSTVQNILMRRGFEKGLNFVLPEKGNYMGHPYFLDETKHIGKGLLAENEE</sequence>
<keyword evidence="9" id="KW-0325">Glycoprotein</keyword>
<reference evidence="10 11" key="1">
    <citation type="submission" date="2020-04" db="EMBL/GenBank/DDBJ databases">
        <authorList>
            <person name="Alioto T."/>
            <person name="Alioto T."/>
            <person name="Gomez Garrido J."/>
        </authorList>
    </citation>
    <scope>NUCLEOTIDE SEQUENCE [LARGE SCALE GENOMIC DNA]</scope>
</reference>
<dbReference type="InterPro" id="IPR009729">
    <property type="entry name" value="Gal-3-0_sulfotransfrase"/>
</dbReference>
<evidence type="ECO:0000256" key="6">
    <source>
        <dbReference type="ARBA" id="ARBA00022989"/>
    </source>
</evidence>
<dbReference type="AlphaFoldDB" id="A0A8S1DZF7"/>
<evidence type="ECO:0000256" key="2">
    <source>
        <dbReference type="ARBA" id="ARBA00008124"/>
    </source>
</evidence>
<keyword evidence="7" id="KW-0333">Golgi apparatus</keyword>
<evidence type="ECO:0000256" key="1">
    <source>
        <dbReference type="ARBA" id="ARBA00004323"/>
    </source>
</evidence>
<dbReference type="PANTHER" id="PTHR14647:SF87">
    <property type="entry name" value="PUTATIVE-RELATED"/>
    <property type="match status" value="1"/>
</dbReference>
<evidence type="ECO:0000256" key="4">
    <source>
        <dbReference type="ARBA" id="ARBA00022692"/>
    </source>
</evidence>
<dbReference type="Pfam" id="PF06990">
    <property type="entry name" value="Gal-3-0_sulfotr"/>
    <property type="match status" value="1"/>
</dbReference>
<dbReference type="EMBL" id="CADEPI010000411">
    <property type="protein sequence ID" value="CAB3385405.1"/>
    <property type="molecule type" value="Genomic_DNA"/>
</dbReference>
<gene>
    <name evidence="10" type="ORF">CLODIP_2_CD01667</name>
</gene>
<dbReference type="InterPro" id="IPR027417">
    <property type="entry name" value="P-loop_NTPase"/>
</dbReference>
<dbReference type="GO" id="GO:0000139">
    <property type="term" value="C:Golgi membrane"/>
    <property type="evidence" value="ECO:0007669"/>
    <property type="project" value="UniProtKB-SubCell"/>
</dbReference>
<comment type="caution">
    <text evidence="10">The sequence shown here is derived from an EMBL/GenBank/DDBJ whole genome shotgun (WGS) entry which is preliminary data.</text>
</comment>
<protein>
    <submittedName>
        <fullName evidence="10">Uncharacterized protein</fullName>
    </submittedName>
</protein>
<dbReference type="Gene3D" id="3.40.50.300">
    <property type="entry name" value="P-loop containing nucleotide triphosphate hydrolases"/>
    <property type="match status" value="1"/>
</dbReference>
<keyword evidence="5" id="KW-0735">Signal-anchor</keyword>
<dbReference type="PANTHER" id="PTHR14647">
    <property type="entry name" value="GALACTOSE-3-O-SULFOTRANSFERASE"/>
    <property type="match status" value="1"/>
</dbReference>
<evidence type="ECO:0000256" key="7">
    <source>
        <dbReference type="ARBA" id="ARBA00023034"/>
    </source>
</evidence>
<dbReference type="GO" id="GO:0001733">
    <property type="term" value="F:galactosylceramide sulfotransferase activity"/>
    <property type="evidence" value="ECO:0007669"/>
    <property type="project" value="InterPro"/>
</dbReference>